<comment type="caution">
    <text evidence="2">The sequence shown here is derived from an EMBL/GenBank/DDBJ whole genome shotgun (WGS) entry which is preliminary data.</text>
</comment>
<evidence type="ECO:0000256" key="1">
    <source>
        <dbReference type="SAM" id="Phobius"/>
    </source>
</evidence>
<proteinExistence type="predicted"/>
<reference evidence="2 3" key="1">
    <citation type="submission" date="2018-10" db="EMBL/GenBank/DDBJ databases">
        <title>Xanthobacter tagetidis genome sequencing and assembly.</title>
        <authorList>
            <person name="Maclea K.S."/>
            <person name="Goen A.E."/>
            <person name="Fatima S.A."/>
        </authorList>
    </citation>
    <scope>NUCLEOTIDE SEQUENCE [LARGE SCALE GENOMIC DNA]</scope>
    <source>
        <strain evidence="2 3">ATCC 700314</strain>
    </source>
</reference>
<dbReference type="EMBL" id="RCTF01000014">
    <property type="protein sequence ID" value="RLP75875.1"/>
    <property type="molecule type" value="Genomic_DNA"/>
</dbReference>
<dbReference type="OrthoDB" id="769710at2"/>
<evidence type="ECO:0000313" key="2">
    <source>
        <dbReference type="EMBL" id="RLP75875.1"/>
    </source>
</evidence>
<keyword evidence="1" id="KW-0472">Membrane</keyword>
<dbReference type="Proteomes" id="UP000269692">
    <property type="component" value="Unassembled WGS sequence"/>
</dbReference>
<feature type="transmembrane region" description="Helical" evidence="1">
    <location>
        <begin position="6"/>
        <end position="25"/>
    </location>
</feature>
<accession>A0A3L7A719</accession>
<keyword evidence="1" id="KW-0812">Transmembrane</keyword>
<feature type="transmembrane region" description="Helical" evidence="1">
    <location>
        <begin position="88"/>
        <end position="107"/>
    </location>
</feature>
<dbReference type="AlphaFoldDB" id="A0A3L7A719"/>
<evidence type="ECO:0000313" key="3">
    <source>
        <dbReference type="Proteomes" id="UP000269692"/>
    </source>
</evidence>
<name>A0A3L7A719_9HYPH</name>
<protein>
    <submittedName>
        <fullName evidence="2">Uncharacterized protein</fullName>
    </submittedName>
</protein>
<keyword evidence="3" id="KW-1185">Reference proteome</keyword>
<sequence>MAIWSGYGFVTAATFALCLVVSPMLGPLLGVEDNLRLATGLLAASIANWVVGRGLNAPEKARVRVDLRTGQLRLEQNPHALLGVPMQYWSPIGIATMLVLLIGSAHAG</sequence>
<gene>
    <name evidence="2" type="ORF">D9R14_16450</name>
</gene>
<keyword evidence="1" id="KW-1133">Transmembrane helix</keyword>
<dbReference type="RefSeq" id="WP_121624433.1">
    <property type="nucleotide sequence ID" value="NZ_JACIIW010000003.1"/>
</dbReference>
<organism evidence="2 3">
    <name type="scientific">Xanthobacter tagetidis</name>
    <dbReference type="NCBI Taxonomy" id="60216"/>
    <lineage>
        <taxon>Bacteria</taxon>
        <taxon>Pseudomonadati</taxon>
        <taxon>Pseudomonadota</taxon>
        <taxon>Alphaproteobacteria</taxon>
        <taxon>Hyphomicrobiales</taxon>
        <taxon>Xanthobacteraceae</taxon>
        <taxon>Xanthobacter</taxon>
    </lineage>
</organism>